<gene>
    <name evidence="3" type="primary">mnhG</name>
    <name evidence="3" type="ORF">ACFOET_02165</name>
</gene>
<feature type="transmembrane region" description="Helical" evidence="2">
    <location>
        <begin position="30"/>
        <end position="56"/>
    </location>
</feature>
<dbReference type="NCBIfam" id="TIGR01300">
    <property type="entry name" value="CPA3_mnhG_phaG"/>
    <property type="match status" value="1"/>
</dbReference>
<dbReference type="NCBIfam" id="NF009314">
    <property type="entry name" value="PRK12674.1-2"/>
    <property type="match status" value="1"/>
</dbReference>
<dbReference type="PANTHER" id="PTHR34703">
    <property type="entry name" value="ANTIPORTER SUBUNIT MNHG2-RELATED"/>
    <property type="match status" value="1"/>
</dbReference>
<dbReference type="InterPro" id="IPR005133">
    <property type="entry name" value="PhaG_MnhG_YufB"/>
</dbReference>
<dbReference type="Pfam" id="PF03334">
    <property type="entry name" value="PhaG_MnhG_YufB"/>
    <property type="match status" value="1"/>
</dbReference>
<dbReference type="EMBL" id="JBHRTA010000008">
    <property type="protein sequence ID" value="MFC3196410.1"/>
    <property type="molecule type" value="Genomic_DNA"/>
</dbReference>
<evidence type="ECO:0000256" key="1">
    <source>
        <dbReference type="SAM" id="MobiDB-lite"/>
    </source>
</evidence>
<keyword evidence="2" id="KW-0812">Transmembrane</keyword>
<keyword evidence="2" id="KW-0472">Membrane</keyword>
<comment type="caution">
    <text evidence="3">The sequence shown here is derived from an EMBL/GenBank/DDBJ whole genome shotgun (WGS) entry which is preliminary data.</text>
</comment>
<dbReference type="RefSeq" id="WP_379019094.1">
    <property type="nucleotide sequence ID" value="NZ_JBHRTA010000008.1"/>
</dbReference>
<proteinExistence type="predicted"/>
<feature type="region of interest" description="Disordered" evidence="1">
    <location>
        <begin position="110"/>
        <end position="134"/>
    </location>
</feature>
<evidence type="ECO:0000256" key="2">
    <source>
        <dbReference type="SAM" id="Phobius"/>
    </source>
</evidence>
<keyword evidence="2" id="KW-1133">Transmembrane helix</keyword>
<organism evidence="3 4">
    <name type="scientific">Parapedobacter deserti</name>
    <dbReference type="NCBI Taxonomy" id="1912957"/>
    <lineage>
        <taxon>Bacteria</taxon>
        <taxon>Pseudomonadati</taxon>
        <taxon>Bacteroidota</taxon>
        <taxon>Sphingobacteriia</taxon>
        <taxon>Sphingobacteriales</taxon>
        <taxon>Sphingobacteriaceae</taxon>
        <taxon>Parapedobacter</taxon>
    </lineage>
</organism>
<dbReference type="PANTHER" id="PTHR34703:SF1">
    <property type="entry name" value="ANTIPORTER SUBUNIT MNHG2-RELATED"/>
    <property type="match status" value="1"/>
</dbReference>
<accession>A0ABV7JE75</accession>
<evidence type="ECO:0000313" key="4">
    <source>
        <dbReference type="Proteomes" id="UP001595526"/>
    </source>
</evidence>
<reference evidence="4" key="1">
    <citation type="journal article" date="2019" name="Int. J. Syst. Evol. Microbiol.">
        <title>The Global Catalogue of Microorganisms (GCM) 10K type strain sequencing project: providing services to taxonomists for standard genome sequencing and annotation.</title>
        <authorList>
            <consortium name="The Broad Institute Genomics Platform"/>
            <consortium name="The Broad Institute Genome Sequencing Center for Infectious Disease"/>
            <person name="Wu L."/>
            <person name="Ma J."/>
        </authorList>
    </citation>
    <scope>NUCLEOTIDE SEQUENCE [LARGE SCALE GENOMIC DNA]</scope>
    <source>
        <strain evidence="4">KCTC 52416</strain>
    </source>
</reference>
<feature type="transmembrane region" description="Helical" evidence="2">
    <location>
        <begin position="65"/>
        <end position="84"/>
    </location>
</feature>
<keyword evidence="4" id="KW-1185">Reference proteome</keyword>
<dbReference type="Proteomes" id="UP001595526">
    <property type="component" value="Unassembled WGS sequence"/>
</dbReference>
<protein>
    <submittedName>
        <fullName evidence="3">Monovalent cation/H(+) antiporter subunit G</fullName>
    </submittedName>
</protein>
<name>A0ABV7JE75_9SPHI</name>
<evidence type="ECO:0000313" key="3">
    <source>
        <dbReference type="EMBL" id="MFC3196410.1"/>
    </source>
</evidence>
<sequence length="134" mass="14416">MTTVIICVLCTIGALAILAAAIGILRMPDFYLRLSVSVKAATLGGGLLLLAAAIYFPEVSVTTKALAIIFFMTLTGPVAAHLIGRTAYFIGTEQWKGTVRDDLAGMYNKETRELNSGDEKKEEGHERTGEQGHE</sequence>